<protein>
    <submittedName>
        <fullName evidence="3">Uncharacterized protein</fullName>
    </submittedName>
</protein>
<proteinExistence type="predicted"/>
<feature type="transmembrane region" description="Helical" evidence="2">
    <location>
        <begin position="653"/>
        <end position="675"/>
    </location>
</feature>
<keyword evidence="2" id="KW-1133">Transmembrane helix</keyword>
<feature type="transmembrane region" description="Helical" evidence="2">
    <location>
        <begin position="177"/>
        <end position="199"/>
    </location>
</feature>
<feature type="transmembrane region" description="Helical" evidence="2">
    <location>
        <begin position="48"/>
        <end position="70"/>
    </location>
</feature>
<keyword evidence="2" id="KW-0812">Transmembrane</keyword>
<name>A0A976SLL4_THEOR</name>
<feature type="region of interest" description="Disordered" evidence="1">
    <location>
        <begin position="414"/>
        <end position="434"/>
    </location>
</feature>
<evidence type="ECO:0000313" key="3">
    <source>
        <dbReference type="EMBL" id="UVC54686.1"/>
    </source>
</evidence>
<accession>A0A976SLL4</accession>
<feature type="transmembrane region" description="Helical" evidence="2">
    <location>
        <begin position="14"/>
        <end position="36"/>
    </location>
</feature>
<feature type="transmembrane region" description="Helical" evidence="2">
    <location>
        <begin position="82"/>
        <end position="102"/>
    </location>
</feature>
<sequence length="961" mass="110426">MLLGSLVVFVNQKIQSFVAVTLLTSLIAILVTYLVVQAFTRYSRTRRYLQSFLLGLFSSRLFPNFVLYFYKRRYFEYLPQLYSVSLTLITARFAICLVSLLIKVGNKKFSFSSERAESLVHPPLRYGFSSGSSVFLNFSRKVRVCLFPFCVLIISIALYLTFPATLLASHFNYSSNFISTISFIEMTFHLLGCCFGIAYPVSKTGFSLGYLTTYTLHIVYNTTLTQTCISKEFSSRYCCCSKFFSECYCRFLKLIGDIDKSFKFIAMNRFSCHKPEVFGERLFEYSKDGDHAIIILQSSVKKITTDLIKEEGCSSSATCPCLKLIGVYTLESVTASTCNNCQLSVRLEGSSLPIPEEVIKCGQQHSGGQCSAKCSICCFTINCCSLCDKKTSTKFKCCKNCKTVCNHVKEESEKSKPTKETPPTGGSGTKDKEPKNIEKTRVFFCYVNGDKTYFREISPYTKPEFDGDLKIQDEFLIRDMVISCCCHADLQLDLHCGMKNNFFRLTQIEYKKKNLKIESIKFLSKKFDDKPAESTTPGSPKKPEVPPAKVPEVPKEQVDKCCCENSRFSKLSVKYKLPENDEDVAKEDLRQLVKQQEIPSEDETCKCSDKCDSKCQCCLKGNGKGCCCCLVCKLNVDPVSSFIKRIDSVRVKLVCSTLILLTAVSMLVVLALFFLRNRIVVPYTFEPMITFADLVNKVDYYGLHSRPRMEELMQQALRHCGHRGAKKAELAYMLRIFSCVMNPHDTDLMTKYLDAHVHEFLNNSAKQYKMDAVSWCFCSGFVFAYLSSVFGAVQSFFSYWEGLWQGEYSDYRRHMSPLINKIAHKSKFALSLLSEVKITQQGIDLINKTRLLTWTEVLDELKRYTDLYSDEVKLIESGLPLKFDLRLLHYLDRWNHRVDHIRYLISTRRSIFNWEPFLSQYESFKTWYSFFRMFIERFEEIISFPLRELNQNTGVFAKYKI</sequence>
<evidence type="ECO:0000256" key="2">
    <source>
        <dbReference type="SAM" id="Phobius"/>
    </source>
</evidence>
<evidence type="ECO:0000256" key="1">
    <source>
        <dbReference type="SAM" id="MobiDB-lite"/>
    </source>
</evidence>
<dbReference type="AlphaFoldDB" id="A0A976SLL4"/>
<evidence type="ECO:0000313" key="4">
    <source>
        <dbReference type="Proteomes" id="UP000244803"/>
    </source>
</evidence>
<dbReference type="EMBL" id="CP056068">
    <property type="protein sequence ID" value="UVC54686.1"/>
    <property type="molecule type" value="Genomic_DNA"/>
</dbReference>
<reference evidence="3" key="1">
    <citation type="submission" date="2022-07" db="EMBL/GenBank/DDBJ databases">
        <title>Evaluation of T. orientalis genome assembly methods using nanopore sequencing and analysis of variation between genomes.</title>
        <authorList>
            <person name="Yam J."/>
            <person name="Micallef M.L."/>
            <person name="Liu M."/>
            <person name="Djordjevic S.P."/>
            <person name="Bogema D.R."/>
            <person name="Jenkins C."/>
        </authorList>
    </citation>
    <scope>NUCLEOTIDE SEQUENCE</scope>
    <source>
        <strain evidence="3">Fish Creek</strain>
    </source>
</reference>
<dbReference type="Proteomes" id="UP000244803">
    <property type="component" value="Chromosome 2"/>
</dbReference>
<keyword evidence="2" id="KW-0472">Membrane</keyword>
<feature type="transmembrane region" description="Helical" evidence="2">
    <location>
        <begin position="772"/>
        <end position="793"/>
    </location>
</feature>
<gene>
    <name evidence="3" type="ORF">MACJ_003656</name>
</gene>
<feature type="region of interest" description="Disordered" evidence="1">
    <location>
        <begin position="528"/>
        <end position="553"/>
    </location>
</feature>
<organism evidence="3 4">
    <name type="scientific">Theileria orientalis</name>
    <dbReference type="NCBI Taxonomy" id="68886"/>
    <lineage>
        <taxon>Eukaryota</taxon>
        <taxon>Sar</taxon>
        <taxon>Alveolata</taxon>
        <taxon>Apicomplexa</taxon>
        <taxon>Aconoidasida</taxon>
        <taxon>Piroplasmida</taxon>
        <taxon>Theileriidae</taxon>
        <taxon>Theileria</taxon>
    </lineage>
</organism>
<feature type="transmembrane region" description="Helical" evidence="2">
    <location>
        <begin position="146"/>
        <end position="171"/>
    </location>
</feature>